<name>A0A238XX17_9ACTN</name>
<organism evidence="3 4">
    <name type="scientific">Blastococcus mobilis</name>
    <dbReference type="NCBI Taxonomy" id="1938746"/>
    <lineage>
        <taxon>Bacteria</taxon>
        <taxon>Bacillati</taxon>
        <taxon>Actinomycetota</taxon>
        <taxon>Actinomycetes</taxon>
        <taxon>Geodermatophilales</taxon>
        <taxon>Geodermatophilaceae</taxon>
        <taxon>Blastococcus</taxon>
    </lineage>
</organism>
<feature type="transmembrane region" description="Helical" evidence="2">
    <location>
        <begin position="98"/>
        <end position="119"/>
    </location>
</feature>
<keyword evidence="2" id="KW-0472">Membrane</keyword>
<evidence type="ECO:0000256" key="2">
    <source>
        <dbReference type="SAM" id="Phobius"/>
    </source>
</evidence>
<protein>
    <submittedName>
        <fullName evidence="3">Uncharacterized protein</fullName>
    </submittedName>
</protein>
<dbReference type="EMBL" id="FZNO01000016">
    <property type="protein sequence ID" value="SNR63616.1"/>
    <property type="molecule type" value="Genomic_DNA"/>
</dbReference>
<feature type="transmembrane region" description="Helical" evidence="2">
    <location>
        <begin position="159"/>
        <end position="180"/>
    </location>
</feature>
<feature type="transmembrane region" description="Helical" evidence="2">
    <location>
        <begin position="38"/>
        <end position="58"/>
    </location>
</feature>
<accession>A0A238XX17</accession>
<dbReference type="AlphaFoldDB" id="A0A238XX17"/>
<keyword evidence="2" id="KW-1133">Transmembrane helix</keyword>
<reference evidence="3 4" key="1">
    <citation type="submission" date="2017-06" db="EMBL/GenBank/DDBJ databases">
        <authorList>
            <person name="Kim H.J."/>
            <person name="Triplett B.A."/>
        </authorList>
    </citation>
    <scope>NUCLEOTIDE SEQUENCE [LARGE SCALE GENOMIC DNA]</scope>
    <source>
        <strain evidence="3 4">DSM 44272</strain>
    </source>
</reference>
<dbReference type="RefSeq" id="WP_089337364.1">
    <property type="nucleotide sequence ID" value="NZ_FZNO01000016.1"/>
</dbReference>
<proteinExistence type="predicted"/>
<feature type="transmembrane region" description="Helical" evidence="2">
    <location>
        <begin position="247"/>
        <end position="266"/>
    </location>
</feature>
<dbReference type="OrthoDB" id="9799243at2"/>
<keyword evidence="2" id="KW-0812">Transmembrane</keyword>
<evidence type="ECO:0000313" key="3">
    <source>
        <dbReference type="EMBL" id="SNR63616.1"/>
    </source>
</evidence>
<dbReference type="Proteomes" id="UP000198403">
    <property type="component" value="Unassembled WGS sequence"/>
</dbReference>
<feature type="transmembrane region" description="Helical" evidence="2">
    <location>
        <begin position="186"/>
        <end position="206"/>
    </location>
</feature>
<evidence type="ECO:0000313" key="4">
    <source>
        <dbReference type="Proteomes" id="UP000198403"/>
    </source>
</evidence>
<feature type="region of interest" description="Disordered" evidence="1">
    <location>
        <begin position="1"/>
        <end position="26"/>
    </location>
</feature>
<evidence type="ECO:0000256" key="1">
    <source>
        <dbReference type="SAM" id="MobiDB-lite"/>
    </source>
</evidence>
<gene>
    <name evidence="3" type="ORF">SAMN06272737_11686</name>
</gene>
<keyword evidence="4" id="KW-1185">Reference proteome</keyword>
<sequence length="276" mass="31427">MTTTAPRGTGAVTPGRGSGGPAPRRATIPARTLRTDRWWLQPLLTVVALLLFIVYATFRAFQNAHYFAEPYISPFYSPCITTACEGDTFPELFTGPTWISPALYILIFPLGIRLTCYYYRKAYYRSFWLSPPACAVAEPHRRYTGETRLPLLGQNIHRYALYAALVINVILFYDAVLAFRDETGEWGHMGLGTLILLVNAVLLFLYSVSCHSCRHIVGGRINSFSRHPLRYKAWTQVSRLNARHMQWAWASLFSVAFADFYVFLLATDTINDLRFF</sequence>